<evidence type="ECO:0000256" key="5">
    <source>
        <dbReference type="SAM" id="SignalP"/>
    </source>
</evidence>
<keyword evidence="3 5" id="KW-0732">Signal</keyword>
<reference evidence="8 9" key="1">
    <citation type="submission" date="2010-08" db="EMBL/GenBank/DDBJ databases">
        <title>Complete sequence of Clostridium cellulovorans 743B.</title>
        <authorList>
            <consortium name="US DOE Joint Genome Institute"/>
            <person name="Lucas S."/>
            <person name="Copeland A."/>
            <person name="Lapidus A."/>
            <person name="Cheng J.-F."/>
            <person name="Bruce D."/>
            <person name="Goodwin L."/>
            <person name="Pitluck S."/>
            <person name="Chertkov O."/>
            <person name="Detter J.C."/>
            <person name="Han C."/>
            <person name="Tapia R."/>
            <person name="Land M."/>
            <person name="Hauser L."/>
            <person name="Chang Y.-J."/>
            <person name="Jeffries C."/>
            <person name="Kyrpides N."/>
            <person name="Ivanova N."/>
            <person name="Mikhailova N."/>
            <person name="Hemme C.L."/>
            <person name="Woyke T."/>
        </authorList>
    </citation>
    <scope>NUCLEOTIDE SEQUENCE [LARGE SCALE GENOMIC DNA]</scope>
    <source>
        <strain evidence="9">ATCC 35296 / DSM 3052 / OCM 3 / 743B</strain>
    </source>
</reference>
<dbReference type="SUPFAM" id="SSF53850">
    <property type="entry name" value="Periplasmic binding protein-like II"/>
    <property type="match status" value="1"/>
</dbReference>
<dbReference type="eggNOG" id="COG0834">
    <property type="taxonomic scope" value="Bacteria"/>
</dbReference>
<comment type="subcellular location">
    <subcellularLocation>
        <location evidence="1">Cell envelope</location>
    </subcellularLocation>
</comment>
<evidence type="ECO:0000256" key="1">
    <source>
        <dbReference type="ARBA" id="ARBA00004196"/>
    </source>
</evidence>
<dbReference type="GO" id="GO:0016020">
    <property type="term" value="C:membrane"/>
    <property type="evidence" value="ECO:0007669"/>
    <property type="project" value="InterPro"/>
</dbReference>
<dbReference type="STRING" id="573061.Clocel_1589"/>
<gene>
    <name evidence="8" type="ordered locus">Clocel_1589</name>
</gene>
<dbReference type="RefSeq" id="WP_010077456.1">
    <property type="nucleotide sequence ID" value="NC_014393.1"/>
</dbReference>
<comment type="similarity">
    <text evidence="2 4">Belongs to the bacterial solute-binding protein 3 family.</text>
</comment>
<dbReference type="Pfam" id="PF00497">
    <property type="entry name" value="SBP_bac_3"/>
    <property type="match status" value="1"/>
</dbReference>
<dbReference type="HOGENOM" id="CLU_019602_18_5_9"/>
<accession>D9SWX5</accession>
<feature type="domain" description="Solute-binding protein family 3/N-terminal" evidence="6">
    <location>
        <begin position="39"/>
        <end position="258"/>
    </location>
</feature>
<dbReference type="OrthoDB" id="9774451at2"/>
<evidence type="ECO:0000313" key="9">
    <source>
        <dbReference type="Proteomes" id="UP000002730"/>
    </source>
</evidence>
<dbReference type="PANTHER" id="PTHR35936:SF17">
    <property type="entry name" value="ARGININE-BINDING EXTRACELLULAR PROTEIN ARTP"/>
    <property type="match status" value="1"/>
</dbReference>
<evidence type="ECO:0000256" key="3">
    <source>
        <dbReference type="ARBA" id="ARBA00022729"/>
    </source>
</evidence>
<feature type="domain" description="Ionotropic glutamate receptor C-terminal" evidence="7">
    <location>
        <begin position="39"/>
        <end position="257"/>
    </location>
</feature>
<evidence type="ECO:0000259" key="7">
    <source>
        <dbReference type="SMART" id="SM00079"/>
    </source>
</evidence>
<dbReference type="InterPro" id="IPR018313">
    <property type="entry name" value="SBP_3_CS"/>
</dbReference>
<dbReference type="SMART" id="SM00062">
    <property type="entry name" value="PBPb"/>
    <property type="match status" value="1"/>
</dbReference>
<name>D9SWX5_CLOC7</name>
<dbReference type="Proteomes" id="UP000002730">
    <property type="component" value="Chromosome"/>
</dbReference>
<evidence type="ECO:0000256" key="4">
    <source>
        <dbReference type="RuleBase" id="RU003744"/>
    </source>
</evidence>
<sequence>MKKKLLLLATAVFCVAGIATGCKSKETTNVLDKVKEAKVLKVGLESGFAPLEYKDENDKLVGFDVDLANAIGDKLGVKVEFVDTAFDTITQSLKKNDFDIIIAGLNITEERKKEIDFTEPYIMSGQSIIVQSSNKEITSEEGLKGKKVGVGKGTTSLEFAEGMSGLGEIVEYEDVPSELMDLKIGRIDAVIVDEVVGDFYVAKDKTAYKKVVALGKEPMGIAVDKGQTELLDAVQKAYNDLKTDGTLGEISNKWFGMDIYK</sequence>
<dbReference type="GO" id="GO:0030313">
    <property type="term" value="C:cell envelope"/>
    <property type="evidence" value="ECO:0007669"/>
    <property type="project" value="UniProtKB-SubCell"/>
</dbReference>
<evidence type="ECO:0000313" key="8">
    <source>
        <dbReference type="EMBL" id="ADL51336.1"/>
    </source>
</evidence>
<evidence type="ECO:0000259" key="6">
    <source>
        <dbReference type="SMART" id="SM00062"/>
    </source>
</evidence>
<dbReference type="InterPro" id="IPR001638">
    <property type="entry name" value="Solute-binding_3/MltF_N"/>
</dbReference>
<dbReference type="AlphaFoldDB" id="D9SWX5"/>
<dbReference type="PROSITE" id="PS01039">
    <property type="entry name" value="SBP_BACTERIAL_3"/>
    <property type="match status" value="1"/>
</dbReference>
<dbReference type="PROSITE" id="PS51257">
    <property type="entry name" value="PROKAR_LIPOPROTEIN"/>
    <property type="match status" value="1"/>
</dbReference>
<protein>
    <submittedName>
        <fullName evidence="8">Extracellular solute-binding protein family 3</fullName>
    </submittedName>
</protein>
<evidence type="ECO:0000256" key="2">
    <source>
        <dbReference type="ARBA" id="ARBA00010333"/>
    </source>
</evidence>
<dbReference type="EMBL" id="CP002160">
    <property type="protein sequence ID" value="ADL51336.1"/>
    <property type="molecule type" value="Genomic_DNA"/>
</dbReference>
<dbReference type="GO" id="GO:0015276">
    <property type="term" value="F:ligand-gated monoatomic ion channel activity"/>
    <property type="evidence" value="ECO:0007669"/>
    <property type="project" value="InterPro"/>
</dbReference>
<dbReference type="SMART" id="SM00079">
    <property type="entry name" value="PBPe"/>
    <property type="match status" value="1"/>
</dbReference>
<dbReference type="InterPro" id="IPR001320">
    <property type="entry name" value="Iontro_rcpt_C"/>
</dbReference>
<keyword evidence="9" id="KW-1185">Reference proteome</keyword>
<feature type="chain" id="PRO_5003128584" evidence="5">
    <location>
        <begin position="25"/>
        <end position="261"/>
    </location>
</feature>
<feature type="signal peptide" evidence="5">
    <location>
        <begin position="1"/>
        <end position="24"/>
    </location>
</feature>
<organism evidence="8 9">
    <name type="scientific">Clostridium cellulovorans (strain ATCC 35296 / DSM 3052 / OCM 3 / 743B)</name>
    <dbReference type="NCBI Taxonomy" id="573061"/>
    <lineage>
        <taxon>Bacteria</taxon>
        <taxon>Bacillati</taxon>
        <taxon>Bacillota</taxon>
        <taxon>Clostridia</taxon>
        <taxon>Eubacteriales</taxon>
        <taxon>Clostridiaceae</taxon>
        <taxon>Clostridium</taxon>
    </lineage>
</organism>
<dbReference type="Gene3D" id="3.40.190.10">
    <property type="entry name" value="Periplasmic binding protein-like II"/>
    <property type="match status" value="2"/>
</dbReference>
<proteinExistence type="inferred from homology"/>
<dbReference type="KEGG" id="ccb:Clocel_1589"/>
<dbReference type="PANTHER" id="PTHR35936">
    <property type="entry name" value="MEMBRANE-BOUND LYTIC MUREIN TRANSGLYCOSYLASE F"/>
    <property type="match status" value="1"/>
</dbReference>